<dbReference type="InterPro" id="IPR055259">
    <property type="entry name" value="YkvP/CgeB_Glyco_trans-like"/>
</dbReference>
<dbReference type="RefSeq" id="WP_011966761.1">
    <property type="nucleotide sequence ID" value="NC_009615.1"/>
</dbReference>
<reference evidence="2 3" key="1">
    <citation type="journal article" date="2007" name="PLoS Biol.">
        <title>Evolution of symbiotic bacteria in the distal human intestine.</title>
        <authorList>
            <person name="Xu J."/>
            <person name="Mahowald M.A."/>
            <person name="Ley R.E."/>
            <person name="Lozupone C.A."/>
            <person name="Hamady M."/>
            <person name="Martens E.C."/>
            <person name="Henrissat B."/>
            <person name="Coutinho P.M."/>
            <person name="Minx P."/>
            <person name="Latreille P."/>
            <person name="Cordum H."/>
            <person name="Van Brunt A."/>
            <person name="Kim K."/>
            <person name="Fulton R.S."/>
            <person name="Fulton L.A."/>
            <person name="Clifton S.W."/>
            <person name="Wilson R.K."/>
            <person name="Knight R.D."/>
            <person name="Gordon J.I."/>
        </authorList>
    </citation>
    <scope>NUCLEOTIDE SEQUENCE [LARGE SCALE GENOMIC DNA]</scope>
    <source>
        <strain evidence="3">ATCC 8503 / DSM 20701 / CIP 104284 / JCM 5825 / NCTC 11152</strain>
    </source>
</reference>
<dbReference type="Proteomes" id="UP000000566">
    <property type="component" value="Chromosome"/>
</dbReference>
<organism evidence="2 3">
    <name type="scientific">Parabacteroides distasonis (strain ATCC 8503 / DSM 20701 / CIP 104284 / JCM 5825 / NCTC 11152)</name>
    <dbReference type="NCBI Taxonomy" id="435591"/>
    <lineage>
        <taxon>Bacteria</taxon>
        <taxon>Pseudomonadati</taxon>
        <taxon>Bacteroidota</taxon>
        <taxon>Bacteroidia</taxon>
        <taxon>Bacteroidales</taxon>
        <taxon>Tannerellaceae</taxon>
        <taxon>Parabacteroides</taxon>
    </lineage>
</organism>
<dbReference type="eggNOG" id="COG4641">
    <property type="taxonomic scope" value="Bacteria"/>
</dbReference>
<evidence type="ECO:0000313" key="3">
    <source>
        <dbReference type="Proteomes" id="UP000000566"/>
    </source>
</evidence>
<dbReference type="BioCyc" id="PDIS435591:G1G5A-2269-MONOMER"/>
<dbReference type="HOGENOM" id="CLU_067339_0_0_10"/>
<dbReference type="KEGG" id="pdi:BDI_2212"/>
<accession>A6LE29</accession>
<keyword evidence="3" id="KW-1185">Reference proteome</keyword>
<proteinExistence type="predicted"/>
<dbReference type="PaxDb" id="435591-BDI_2212"/>
<dbReference type="Pfam" id="PF13524">
    <property type="entry name" value="Glyco_trans_1_2"/>
    <property type="match status" value="1"/>
</dbReference>
<dbReference type="AlphaFoldDB" id="A6LE29"/>
<dbReference type="STRING" id="435591.BDI_2212"/>
<dbReference type="EMBL" id="CP000140">
    <property type="protein sequence ID" value="ABR43943.1"/>
    <property type="molecule type" value="Genomic_DNA"/>
</dbReference>
<name>A6LE29_PARD8</name>
<sequence>MKRILYIGIYNDGSTSKMRADIINEILSDWEMDVINTDIPKRNMGRLWQSIGARYKKGPLVSKINKYVLENLCKKYYDLIWIDKAIYLTPKTTQVLRKYTGKLVHYTPDTAFSYNRSINFYNSMPLYDYMVTTKSFEMEDYIHAMGNNNKVLYVTQGFNKNLHRPIVEWKHKKGIAFIGRYEDNRRESIDVLLQNGINITLAGPGWEKFAKLHPSEHLNYLGSGIFGDDYVHAISSSLYAWGSISKWFPEKHTTRTFEIPACKTALLTERNDEIEGFFAEDEVIYYDGIENLISKVKYYNEHPLELKTLIEKGYQKVQTGGFDYESIIRNLLTKII</sequence>
<evidence type="ECO:0000313" key="2">
    <source>
        <dbReference type="EMBL" id="ABR43943.1"/>
    </source>
</evidence>
<protein>
    <recommendedName>
        <fullName evidence="1">Spore protein YkvP/CgeB glycosyl transferase-like domain-containing protein</fullName>
    </recommendedName>
</protein>
<evidence type="ECO:0000259" key="1">
    <source>
        <dbReference type="Pfam" id="PF13524"/>
    </source>
</evidence>
<dbReference type="PATRIC" id="fig|435591.13.peg.2194"/>
<feature type="domain" description="Spore protein YkvP/CgeB glycosyl transferase-like" evidence="1">
    <location>
        <begin position="189"/>
        <end position="332"/>
    </location>
</feature>
<gene>
    <name evidence="2" type="ordered locus">BDI_2212</name>
</gene>